<feature type="chain" id="PRO_5019538611" evidence="1">
    <location>
        <begin position="19"/>
        <end position="533"/>
    </location>
</feature>
<name>A0A401UBF5_9BACT</name>
<dbReference type="Proteomes" id="UP000288227">
    <property type="component" value="Unassembled WGS sequence"/>
</dbReference>
<dbReference type="InterPro" id="IPR011990">
    <property type="entry name" value="TPR-like_helical_dom_sf"/>
</dbReference>
<dbReference type="AlphaFoldDB" id="A0A401UBF5"/>
<sequence length="533" mass="58097">MKKMNIKIWAGVFSILFAASSCDDFLDINDNPNSPISADVQLVLPQAITASASIANQFNSYGGHFGGFIANAGGFSGFGNLLNYNLQPTDYNNLWVNTYQDPLADLNYVISETEGIDELAFYNAAAKIMTVVNYQRLVDAFGDIPYSQSLKGEEGINAPVYDDAASIYQNLLVKLDEAMDIIDNAEFPLRLTRASDPLFGSRTATERSIGEQMLDWKRYANTLKLRILVRLGDAGGFAGLDLNFVASDNTPAGSAFLEDDAVVNPGYEKNRPNPTWATWGRTTADALANSSRVPTTFSFSFYNGTKISDSGRGETMFVNFPTTPINQLGNEVGNPTIVAGQVTWASNQAGLAGTGVLKGPGMGRPLMLLAEARFLQAEAELNGFIAGDYIETYYEGITASFAYLYEDENGGLVQAPAPLVTAYTNNNAGNRLVEIEAAADNTQRLEAIITQKYIAMNMITSDEAWNEYRRTGFPSTVAGGAPPFDIASNKSNVTSRADRLPTRILYPSSEQSFNASNYRVVDFTSERIFWDIN</sequence>
<dbReference type="PROSITE" id="PS51257">
    <property type="entry name" value="PROKAR_LIPOPROTEIN"/>
    <property type="match status" value="1"/>
</dbReference>
<organism evidence="2 3">
    <name type="scientific">Chryseotalea sanaruensis</name>
    <dbReference type="NCBI Taxonomy" id="2482724"/>
    <lineage>
        <taxon>Bacteria</taxon>
        <taxon>Pseudomonadati</taxon>
        <taxon>Bacteroidota</taxon>
        <taxon>Cytophagia</taxon>
        <taxon>Cytophagales</taxon>
        <taxon>Chryseotaleaceae</taxon>
        <taxon>Chryseotalea</taxon>
    </lineage>
</organism>
<reference evidence="2 3" key="1">
    <citation type="submission" date="2018-11" db="EMBL/GenBank/DDBJ databases">
        <title>Chryseotalea sanarue gen. nov., sp., nov., a member of the family Cytophagaceae, isolated from a brackish lake in Hamamatsu Japan.</title>
        <authorList>
            <person name="Maejima Y."/>
            <person name="Iino T."/>
            <person name="Muraguchi Y."/>
            <person name="Fukuda K."/>
            <person name="Ohkuma M."/>
            <person name="Moriuchi R."/>
            <person name="Dohra H."/>
            <person name="Kimbara K."/>
            <person name="Shintani M."/>
        </authorList>
    </citation>
    <scope>NUCLEOTIDE SEQUENCE [LARGE SCALE GENOMIC DNA]</scope>
    <source>
        <strain evidence="2 3">Ys</strain>
    </source>
</reference>
<dbReference type="InterPro" id="IPR041662">
    <property type="entry name" value="SusD-like_2"/>
</dbReference>
<evidence type="ECO:0000313" key="2">
    <source>
        <dbReference type="EMBL" id="GCC52236.1"/>
    </source>
</evidence>
<accession>A0A401UBF5</accession>
<dbReference type="EMBL" id="BHXQ01000004">
    <property type="protein sequence ID" value="GCC52236.1"/>
    <property type="molecule type" value="Genomic_DNA"/>
</dbReference>
<dbReference type="SUPFAM" id="SSF48452">
    <property type="entry name" value="TPR-like"/>
    <property type="match status" value="1"/>
</dbReference>
<keyword evidence="2" id="KW-0449">Lipoprotein</keyword>
<protein>
    <submittedName>
        <fullName evidence="2">SusD/RagB family nutrient-binding outer membrane lipoprotein</fullName>
    </submittedName>
</protein>
<keyword evidence="1" id="KW-0732">Signal</keyword>
<feature type="signal peptide" evidence="1">
    <location>
        <begin position="1"/>
        <end position="18"/>
    </location>
</feature>
<gene>
    <name evidence="2" type="ORF">SanaruYs_24720</name>
</gene>
<dbReference type="Gene3D" id="1.25.40.390">
    <property type="match status" value="1"/>
</dbReference>
<keyword evidence="3" id="KW-1185">Reference proteome</keyword>
<evidence type="ECO:0000313" key="3">
    <source>
        <dbReference type="Proteomes" id="UP000288227"/>
    </source>
</evidence>
<proteinExistence type="predicted"/>
<comment type="caution">
    <text evidence="2">The sequence shown here is derived from an EMBL/GenBank/DDBJ whole genome shotgun (WGS) entry which is preliminary data.</text>
</comment>
<evidence type="ECO:0000256" key="1">
    <source>
        <dbReference type="SAM" id="SignalP"/>
    </source>
</evidence>
<dbReference type="Pfam" id="PF12771">
    <property type="entry name" value="SusD-like_2"/>
    <property type="match status" value="1"/>
</dbReference>